<name>A0ABU3VXT5_9GAMM</name>
<proteinExistence type="inferred from homology"/>
<evidence type="ECO:0000256" key="1">
    <source>
        <dbReference type="ARBA" id="ARBA00011063"/>
    </source>
</evidence>
<protein>
    <submittedName>
        <fullName evidence="4">Low molecular weight protein-tyrosine-phosphatase</fullName>
        <ecNumber evidence="4">3.1.3.48</ecNumber>
    </submittedName>
</protein>
<dbReference type="SUPFAM" id="SSF52788">
    <property type="entry name" value="Phosphotyrosine protein phosphatases I"/>
    <property type="match status" value="1"/>
</dbReference>
<keyword evidence="2 4" id="KW-0378">Hydrolase</keyword>
<dbReference type="Proteomes" id="UP001269819">
    <property type="component" value="Unassembled WGS sequence"/>
</dbReference>
<gene>
    <name evidence="4" type="ORF">RYS15_10385</name>
</gene>
<dbReference type="InterPro" id="IPR036196">
    <property type="entry name" value="Ptyr_pPase_sf"/>
</dbReference>
<dbReference type="GO" id="GO:0004725">
    <property type="term" value="F:protein tyrosine phosphatase activity"/>
    <property type="evidence" value="ECO:0007669"/>
    <property type="project" value="UniProtKB-EC"/>
</dbReference>
<dbReference type="SMART" id="SM00226">
    <property type="entry name" value="LMWPc"/>
    <property type="match status" value="1"/>
</dbReference>
<dbReference type="InterPro" id="IPR017867">
    <property type="entry name" value="Tyr_phospatase_low_mol_wt"/>
</dbReference>
<dbReference type="PANTHER" id="PTHR47439">
    <property type="entry name" value="LOW MOLECULAR WEIGHT PHOSPHOTYROSINE PROTEIN PHOSPHATASE-RELATED"/>
    <property type="match status" value="1"/>
</dbReference>
<reference evidence="4 5" key="1">
    <citation type="submission" date="2023-10" db="EMBL/GenBank/DDBJ databases">
        <title>Characteristics and mechanism of a salt-tolerant marine origin heterotrophic nitrifying- aerobic denitrifying bacteria Marinobacter xestospongiae HN1.</title>
        <authorList>
            <person name="Qi R."/>
        </authorList>
    </citation>
    <scope>NUCLEOTIDE SEQUENCE [LARGE SCALE GENOMIC DNA]</scope>
    <source>
        <strain evidence="4 5">HN1</strain>
    </source>
</reference>
<dbReference type="EMBL" id="JAWIIJ010000006">
    <property type="protein sequence ID" value="MDV2079098.1"/>
    <property type="molecule type" value="Genomic_DNA"/>
</dbReference>
<dbReference type="PANTHER" id="PTHR47439:SF1">
    <property type="entry name" value="ACID PHOSPHATASE"/>
    <property type="match status" value="1"/>
</dbReference>
<keyword evidence="5" id="KW-1185">Reference proteome</keyword>
<evidence type="ECO:0000313" key="4">
    <source>
        <dbReference type="EMBL" id="MDV2079098.1"/>
    </source>
</evidence>
<comment type="similarity">
    <text evidence="1">Belongs to the low molecular weight phosphotyrosine protein phosphatase family.</text>
</comment>
<feature type="domain" description="Phosphotyrosine protein phosphatase I" evidence="3">
    <location>
        <begin position="10"/>
        <end position="159"/>
    </location>
</feature>
<dbReference type="CDD" id="cd16343">
    <property type="entry name" value="LMWPTP"/>
    <property type="match status" value="1"/>
</dbReference>
<accession>A0ABU3VXT5</accession>
<dbReference type="Pfam" id="PF01451">
    <property type="entry name" value="LMWPc"/>
    <property type="match status" value="1"/>
</dbReference>
<sequence>MAANREENRVSVLFVCLGNICRSPTAEGLFRACVQRAGLEDRIEIDSCGTGGWHVGKSPDERATAAAARRGIDLTPLRARQFSAGDLDRFDFILTMDRQNLADIKDFWRQNGGTEPALFLDYAPEASVREVPDPYYGGDQGFEHVLDLIEAASDGLLATIREQLR</sequence>
<evidence type="ECO:0000259" key="3">
    <source>
        <dbReference type="SMART" id="SM00226"/>
    </source>
</evidence>
<dbReference type="InterPro" id="IPR023485">
    <property type="entry name" value="Ptyr_pPase"/>
</dbReference>
<dbReference type="InterPro" id="IPR052995">
    <property type="entry name" value="LMW-PTP"/>
</dbReference>
<evidence type="ECO:0000256" key="2">
    <source>
        <dbReference type="ARBA" id="ARBA00022801"/>
    </source>
</evidence>
<comment type="caution">
    <text evidence="4">The sequence shown here is derived from an EMBL/GenBank/DDBJ whole genome shotgun (WGS) entry which is preliminary data.</text>
</comment>
<dbReference type="Gene3D" id="3.40.50.2300">
    <property type="match status" value="1"/>
</dbReference>
<dbReference type="PRINTS" id="PR00719">
    <property type="entry name" value="LMWPTPASE"/>
</dbReference>
<organism evidence="4 5">
    <name type="scientific">Marinobacter xestospongiae</name>
    <dbReference type="NCBI Taxonomy" id="994319"/>
    <lineage>
        <taxon>Bacteria</taxon>
        <taxon>Pseudomonadati</taxon>
        <taxon>Pseudomonadota</taxon>
        <taxon>Gammaproteobacteria</taxon>
        <taxon>Pseudomonadales</taxon>
        <taxon>Marinobacteraceae</taxon>
        <taxon>Marinobacter</taxon>
    </lineage>
</organism>
<dbReference type="EC" id="3.1.3.48" evidence="4"/>
<evidence type="ECO:0000313" key="5">
    <source>
        <dbReference type="Proteomes" id="UP001269819"/>
    </source>
</evidence>
<dbReference type="RefSeq" id="WP_316973726.1">
    <property type="nucleotide sequence ID" value="NZ_JAWIIJ010000006.1"/>
</dbReference>